<dbReference type="InterPro" id="IPR022765">
    <property type="entry name" value="Dna2/Cas4_DUF83"/>
</dbReference>
<comment type="cofactor">
    <cofactor evidence="14">
        <name>Mg(2+)</name>
        <dbReference type="ChEBI" id="CHEBI:18420"/>
    </cofactor>
    <cofactor evidence="14">
        <name>Mn(2+)</name>
        <dbReference type="ChEBI" id="CHEBI:29035"/>
    </cofactor>
</comment>
<evidence type="ECO:0000256" key="1">
    <source>
        <dbReference type="ARBA" id="ARBA00022722"/>
    </source>
</evidence>
<evidence type="ECO:0000256" key="6">
    <source>
        <dbReference type="ARBA" id="ARBA00022842"/>
    </source>
</evidence>
<gene>
    <name evidence="14" type="primary">cas1</name>
    <name evidence="16" type="ORF">SAMN05421543_10116</name>
</gene>
<dbReference type="InterPro" id="IPR002729">
    <property type="entry name" value="CRISPR-assoc_Cas1"/>
</dbReference>
<dbReference type="GO" id="GO:0004519">
    <property type="term" value="F:endonuclease activity"/>
    <property type="evidence" value="ECO:0007669"/>
    <property type="project" value="UniProtKB-UniRule"/>
</dbReference>
<evidence type="ECO:0000313" key="17">
    <source>
        <dbReference type="Proteomes" id="UP000183508"/>
    </source>
</evidence>
<feature type="domain" description="DUF83" evidence="15">
    <location>
        <begin position="8"/>
        <end position="200"/>
    </location>
</feature>
<dbReference type="RefSeq" id="WP_175511381.1">
    <property type="nucleotide sequence ID" value="NZ_FPBV01000001.1"/>
</dbReference>
<comment type="subunit">
    <text evidence="13 14">Homodimer, forms a heterotetramer with a Cas2 homodimer.</text>
</comment>
<evidence type="ECO:0000256" key="10">
    <source>
        <dbReference type="ARBA" id="ARBA00023125"/>
    </source>
</evidence>
<keyword evidence="11 14" id="KW-0464">Manganese</keyword>
<dbReference type="Pfam" id="PF01867">
    <property type="entry name" value="Cas_Cas1"/>
    <property type="match status" value="1"/>
</dbReference>
<keyword evidence="7" id="KW-0408">Iron</keyword>
<comment type="catalytic activity">
    <reaction evidence="12">
        <text>exonucleolytic cleavage in the 5'- to 3'-direction to yield nucleoside 3'-phosphates.</text>
        <dbReference type="EC" id="3.1.12.1"/>
    </reaction>
</comment>
<evidence type="ECO:0000313" key="16">
    <source>
        <dbReference type="EMBL" id="SFU30122.1"/>
    </source>
</evidence>
<feature type="binding site" evidence="14">
    <location>
        <position position="455"/>
    </location>
    <ligand>
        <name>Mn(2+)</name>
        <dbReference type="ChEBI" id="CHEBI:29035"/>
    </ligand>
</feature>
<dbReference type="InterPro" id="IPR050646">
    <property type="entry name" value="Cas1"/>
</dbReference>
<keyword evidence="4 14" id="KW-0378">Hydrolase</keyword>
<keyword evidence="10 14" id="KW-0238">DNA-binding</keyword>
<evidence type="ECO:0000256" key="11">
    <source>
        <dbReference type="ARBA" id="ARBA00023211"/>
    </source>
</evidence>
<evidence type="ECO:0000256" key="13">
    <source>
        <dbReference type="ARBA" id="ARBA00038592"/>
    </source>
</evidence>
<evidence type="ECO:0000256" key="12">
    <source>
        <dbReference type="ARBA" id="ARBA00033996"/>
    </source>
</evidence>
<keyword evidence="6 14" id="KW-0460">Magnesium</keyword>
<keyword evidence="1 14" id="KW-0540">Nuclease</keyword>
<feature type="binding site" evidence="14">
    <location>
        <position position="470"/>
    </location>
    <ligand>
        <name>Mn(2+)</name>
        <dbReference type="ChEBI" id="CHEBI:29035"/>
    </ligand>
</feature>
<dbReference type="Pfam" id="PF01930">
    <property type="entry name" value="Cas_Cas4"/>
    <property type="match status" value="1"/>
</dbReference>
<keyword evidence="8" id="KW-0411">Iron-sulfur</keyword>
<dbReference type="AlphaFoldDB" id="A0A1I7F1Q0"/>
<evidence type="ECO:0000256" key="5">
    <source>
        <dbReference type="ARBA" id="ARBA00022839"/>
    </source>
</evidence>
<dbReference type="GO" id="GO:0003677">
    <property type="term" value="F:DNA binding"/>
    <property type="evidence" value="ECO:0007669"/>
    <property type="project" value="UniProtKB-KW"/>
</dbReference>
<dbReference type="Gene3D" id="3.100.10.20">
    <property type="entry name" value="CRISPR-associated endonuclease Cas1, N-terminal domain"/>
    <property type="match status" value="1"/>
</dbReference>
<comment type="function">
    <text evidence="14">CRISPR (clustered regularly interspaced short palindromic repeat), is an adaptive immune system that provides protection against mobile genetic elements (viruses, transposable elements and conjugative plasmids). CRISPR clusters contain spacers, sequences complementary to antecedent mobile elements, and target invading nucleic acids. CRISPR clusters are transcribed and processed into CRISPR RNA (crRNA). Acts as a dsDNA endonuclease. Involved in the integration of spacer DNA into the CRISPR cassette.</text>
</comment>
<accession>A0A1I7F1Q0</accession>
<organism evidence="16 17">
    <name type="scientific">Alicyclobacillus macrosporangiidus</name>
    <dbReference type="NCBI Taxonomy" id="392015"/>
    <lineage>
        <taxon>Bacteria</taxon>
        <taxon>Bacillati</taxon>
        <taxon>Bacillota</taxon>
        <taxon>Bacilli</taxon>
        <taxon>Bacillales</taxon>
        <taxon>Alicyclobacillaceae</taxon>
        <taxon>Alicyclobacillus</taxon>
    </lineage>
</organism>
<keyword evidence="5" id="KW-0269">Exonuclease</keyword>
<evidence type="ECO:0000256" key="3">
    <source>
        <dbReference type="ARBA" id="ARBA00022759"/>
    </source>
</evidence>
<dbReference type="InterPro" id="IPR042206">
    <property type="entry name" value="CRISPR-assoc_Cas1_C"/>
</dbReference>
<dbReference type="EMBL" id="FPBV01000001">
    <property type="protein sequence ID" value="SFU30122.1"/>
    <property type="molecule type" value="Genomic_DNA"/>
</dbReference>
<dbReference type="Proteomes" id="UP000183508">
    <property type="component" value="Unassembled WGS sequence"/>
</dbReference>
<dbReference type="CDD" id="cd09634">
    <property type="entry name" value="Cas1_I-II-III"/>
    <property type="match status" value="1"/>
</dbReference>
<dbReference type="NCBIfam" id="TIGR00372">
    <property type="entry name" value="cas4"/>
    <property type="match status" value="1"/>
</dbReference>
<proteinExistence type="inferred from homology"/>
<sequence>MGAIPIRMLNELAYCERLFHLMHVQGLFDESADTVEGTLQHRRAELRQRPSQVGPDAWEEAPQSLYLGDEELGIVGKLDAIRRREDGVWEPIESKHASAPRDSDRFRVGEWELEGGAWPNDQIQLCAQGLLLRANGFQTVAGQIFYRGNRKTIRVQFSEALIEATRSVIRRAHELEREPMPLPLRHSNKCFRCSLNAICLPDETLHLLGGAETPDGAVPHVRDIVPQRDDLATVYVSGHGSHVGKSGFELAIVGPDGQRTTLPMKDVRHISLFGNVQMSTQLVHECLEQGISVSYLTSAGRLVGMAHPLATKNVLVRREQFRHFDSEDTRTQLARAVIRAKILNQRTMLRRNGNGIDKRVLRDLRDCANKAMDAPDVAALLGIEGLAARIYMENFPCMLKVKDVPPGEVLMKGRNRRPPKDPVNALLSLAYSLLTRELYAAVAAVGLDPLLGFYHRVEPGRPSLVLDLMEPFRAIVADSVVIRTLNTGEIEWSDFYVGPEACALKQHGRKKFFLAFERRMHEMVTHPVFGYRLSYRRMLELEARLLSRYLMGELPEYRPLVTR</sequence>
<keyword evidence="17" id="KW-1185">Reference proteome</keyword>
<keyword evidence="2 14" id="KW-0479">Metal-binding</keyword>
<evidence type="ECO:0000256" key="7">
    <source>
        <dbReference type="ARBA" id="ARBA00023004"/>
    </source>
</evidence>
<keyword evidence="9 14" id="KW-0051">Antiviral defense</keyword>
<dbReference type="InterPro" id="IPR013343">
    <property type="entry name" value="CRISPR-assoc_prot_Cas4"/>
</dbReference>
<evidence type="ECO:0000256" key="9">
    <source>
        <dbReference type="ARBA" id="ARBA00023118"/>
    </source>
</evidence>
<dbReference type="GO" id="GO:0046872">
    <property type="term" value="F:metal ion binding"/>
    <property type="evidence" value="ECO:0007669"/>
    <property type="project" value="UniProtKB-UniRule"/>
</dbReference>
<evidence type="ECO:0000256" key="14">
    <source>
        <dbReference type="HAMAP-Rule" id="MF_01470"/>
    </source>
</evidence>
<evidence type="ECO:0000256" key="2">
    <source>
        <dbReference type="ARBA" id="ARBA00022723"/>
    </source>
</evidence>
<reference evidence="17" key="1">
    <citation type="submission" date="2016-10" db="EMBL/GenBank/DDBJ databases">
        <authorList>
            <person name="Varghese N."/>
        </authorList>
    </citation>
    <scope>NUCLEOTIDE SEQUENCE [LARGE SCALE GENOMIC DNA]</scope>
    <source>
        <strain evidence="17">DSM 17980</strain>
    </source>
</reference>
<keyword evidence="3 14" id="KW-0255">Endonuclease</keyword>
<dbReference type="PANTHER" id="PTHR34353:SF2">
    <property type="entry name" value="CRISPR-ASSOCIATED ENDONUCLEASE CAS1 1"/>
    <property type="match status" value="1"/>
</dbReference>
<comment type="similarity">
    <text evidence="14">Belongs to the CRISPR-associated endonuclease Cas1 family.</text>
</comment>
<dbReference type="NCBIfam" id="TIGR00287">
    <property type="entry name" value="cas1"/>
    <property type="match status" value="1"/>
</dbReference>
<protein>
    <recommendedName>
        <fullName evidence="14">CRISPR-associated endonuclease Cas1</fullName>
        <ecNumber evidence="14">3.1.-.-</ecNumber>
    </recommendedName>
</protein>
<evidence type="ECO:0000259" key="15">
    <source>
        <dbReference type="Pfam" id="PF01930"/>
    </source>
</evidence>
<dbReference type="Gene3D" id="1.20.120.920">
    <property type="entry name" value="CRISPR-associated endonuclease Cas1, C-terminal domain"/>
    <property type="match status" value="1"/>
</dbReference>
<evidence type="ECO:0000256" key="8">
    <source>
        <dbReference type="ARBA" id="ARBA00023014"/>
    </source>
</evidence>
<dbReference type="STRING" id="392015.SAMN05421543_10116"/>
<dbReference type="InterPro" id="IPR011604">
    <property type="entry name" value="PDDEXK-like_dom_sf"/>
</dbReference>
<dbReference type="GO" id="GO:0004527">
    <property type="term" value="F:exonuclease activity"/>
    <property type="evidence" value="ECO:0007669"/>
    <property type="project" value="UniProtKB-KW"/>
</dbReference>
<dbReference type="GO" id="GO:0051536">
    <property type="term" value="F:iron-sulfur cluster binding"/>
    <property type="evidence" value="ECO:0007669"/>
    <property type="project" value="UniProtKB-KW"/>
</dbReference>
<dbReference type="HAMAP" id="MF_01470">
    <property type="entry name" value="Cas1"/>
    <property type="match status" value="1"/>
</dbReference>
<dbReference type="PANTHER" id="PTHR34353">
    <property type="entry name" value="CRISPR-ASSOCIATED ENDONUCLEASE CAS1 1"/>
    <property type="match status" value="1"/>
</dbReference>
<dbReference type="EC" id="3.1.-.-" evidence="14"/>
<dbReference type="GO" id="GO:0043571">
    <property type="term" value="P:maintenance of CRISPR repeat elements"/>
    <property type="evidence" value="ECO:0007669"/>
    <property type="project" value="UniProtKB-UniRule"/>
</dbReference>
<dbReference type="InterPro" id="IPR042211">
    <property type="entry name" value="CRISPR-assoc_Cas1_N"/>
</dbReference>
<dbReference type="GO" id="GO:0051607">
    <property type="term" value="P:defense response to virus"/>
    <property type="evidence" value="ECO:0007669"/>
    <property type="project" value="UniProtKB-UniRule"/>
</dbReference>
<dbReference type="Gene3D" id="3.90.320.10">
    <property type="match status" value="1"/>
</dbReference>
<evidence type="ECO:0000256" key="4">
    <source>
        <dbReference type="ARBA" id="ARBA00022801"/>
    </source>
</evidence>
<feature type="binding site" evidence="14">
    <location>
        <position position="384"/>
    </location>
    <ligand>
        <name>Mn(2+)</name>
        <dbReference type="ChEBI" id="CHEBI:29035"/>
    </ligand>
</feature>
<name>A0A1I7F1Q0_9BACL</name>